<dbReference type="PANTHER" id="PTHR43194">
    <property type="entry name" value="HYDROLASE ALPHA/BETA FOLD FAMILY"/>
    <property type="match status" value="1"/>
</dbReference>
<dbReference type="Gene3D" id="3.40.50.1820">
    <property type="entry name" value="alpha/beta hydrolase"/>
    <property type="match status" value="1"/>
</dbReference>
<dbReference type="STRING" id="428993.SAMN06296058_3286"/>
<dbReference type="Proteomes" id="UP000190341">
    <property type="component" value="Unassembled WGS sequence"/>
</dbReference>
<accession>A0A1T5LWY1</accession>
<organism evidence="2 3">
    <name type="scientific">Pseudoxanthomonas indica</name>
    <dbReference type="NCBI Taxonomy" id="428993"/>
    <lineage>
        <taxon>Bacteria</taxon>
        <taxon>Pseudomonadati</taxon>
        <taxon>Pseudomonadota</taxon>
        <taxon>Gammaproteobacteria</taxon>
        <taxon>Lysobacterales</taxon>
        <taxon>Lysobacteraceae</taxon>
        <taxon>Pseudoxanthomonas</taxon>
    </lineage>
</organism>
<reference evidence="2 3" key="1">
    <citation type="submission" date="2017-02" db="EMBL/GenBank/DDBJ databases">
        <authorList>
            <person name="Peterson S.W."/>
        </authorList>
    </citation>
    <scope>NUCLEOTIDE SEQUENCE [LARGE SCALE GENOMIC DNA]</scope>
    <source>
        <strain evidence="2 3">P15</strain>
    </source>
</reference>
<dbReference type="InterPro" id="IPR050228">
    <property type="entry name" value="Carboxylesterase_BioH"/>
</dbReference>
<dbReference type="InterPro" id="IPR000073">
    <property type="entry name" value="AB_hydrolase_1"/>
</dbReference>
<evidence type="ECO:0000313" key="2">
    <source>
        <dbReference type="EMBL" id="SKC80385.1"/>
    </source>
</evidence>
<keyword evidence="2" id="KW-0378">Hydrolase</keyword>
<dbReference type="InterPro" id="IPR029058">
    <property type="entry name" value="AB_hydrolase_fold"/>
</dbReference>
<dbReference type="SUPFAM" id="SSF53474">
    <property type="entry name" value="alpha/beta-Hydrolases"/>
    <property type="match status" value="1"/>
</dbReference>
<evidence type="ECO:0000313" key="3">
    <source>
        <dbReference type="Proteomes" id="UP000190341"/>
    </source>
</evidence>
<sequence length="309" mass="33075">MAAVSLPQKSTTVRKNWKLSLLRSSFAIGAWLMPGATLQRAFRLFGTPMPGGRFKAHTAELAGASVESLAYGHEQVTCYRWGDVDRQPLAVLAHGWSGHGLQMAAWVAPLRRAGYAVVTFDQIAHGRSTGCRATLPLFADVLARVTDHYGGASVLVAHSLGGAAAMIALSRGMRCDHTVLIAPAGDPLDAARRFGGFVGLPGHLSARLFEDFEALTGIDVDDLQVHRSASRIAGRALVVHDLEDREVPWCEGERYARYWPAATLLSTQGLGHNRVLSDPSVLAQSLSFLGGTPVGERVVSSPNLPFGFA</sequence>
<feature type="domain" description="AB hydrolase-1" evidence="1">
    <location>
        <begin position="91"/>
        <end position="283"/>
    </location>
</feature>
<dbReference type="PANTHER" id="PTHR43194:SF2">
    <property type="entry name" value="PEROXISOMAL MEMBRANE PROTEIN LPX1"/>
    <property type="match status" value="1"/>
</dbReference>
<dbReference type="Pfam" id="PF12697">
    <property type="entry name" value="Abhydrolase_6"/>
    <property type="match status" value="1"/>
</dbReference>
<name>A0A1T5LWY1_9GAMM</name>
<protein>
    <submittedName>
        <fullName evidence="2">Alpha/beta hydrolase family protein</fullName>
    </submittedName>
</protein>
<proteinExistence type="predicted"/>
<dbReference type="EMBL" id="FUZV01000002">
    <property type="protein sequence ID" value="SKC80385.1"/>
    <property type="molecule type" value="Genomic_DNA"/>
</dbReference>
<keyword evidence="3" id="KW-1185">Reference proteome</keyword>
<evidence type="ECO:0000259" key="1">
    <source>
        <dbReference type="Pfam" id="PF12697"/>
    </source>
</evidence>
<dbReference type="AlphaFoldDB" id="A0A1T5LWY1"/>
<dbReference type="GO" id="GO:0016787">
    <property type="term" value="F:hydrolase activity"/>
    <property type="evidence" value="ECO:0007669"/>
    <property type="project" value="UniProtKB-KW"/>
</dbReference>
<gene>
    <name evidence="2" type="ORF">SAMN06296058_3286</name>
</gene>